<dbReference type="Proteomes" id="UP001212421">
    <property type="component" value="Chromosome"/>
</dbReference>
<organism evidence="1 2">
    <name type="scientific">Cryobacterium breve</name>
    <dbReference type="NCBI Taxonomy" id="1259258"/>
    <lineage>
        <taxon>Bacteria</taxon>
        <taxon>Bacillati</taxon>
        <taxon>Actinomycetota</taxon>
        <taxon>Actinomycetes</taxon>
        <taxon>Micrococcales</taxon>
        <taxon>Microbacteriaceae</taxon>
        <taxon>Cryobacterium</taxon>
    </lineage>
</organism>
<proteinExistence type="predicted"/>
<dbReference type="InterPro" id="IPR019734">
    <property type="entry name" value="TPR_rpt"/>
</dbReference>
<dbReference type="RefSeq" id="WP_281534821.1">
    <property type="nucleotide sequence ID" value="NZ_CP075584.1"/>
</dbReference>
<sequence>MYVVDVLAVATKMAASAMVYVVQAGNKVTLNWRVGNAAAHMARDAGIQVSGHRMRQSAKRDDVLNILKSGSPAQIEALRRRLDHVPGAKSTPTDLQPGDALAGYFQRAYTETLPHGEALQVASSRTVTAIDRVVGELSEKIVERDDDSALMEMRLEKFHPLRAGFARDLRSLWPSTPTLIGRLTATDDRGQTLSDWAAQEPRFLHSAPPAVQAFLGQIAGDSGQKQAALHFYDSALADGISPRGFWKVCRMWQSGTRSIEEAREYLDDVAADPFVQAVLGDAEELSSGLGAWLPSSDLERATKEILLARQSLAELDFDNAILMGVRAYEGLLATEAGLVAVRALIVRHSKRSSPLHSDDATKALTLALRIRDDQRRWASSSAAAVVEAARAARLIDDNELAWRITQLPPEGEANLLEANSRVVLDFACLLAAEAGRFEIARSLVGAVNTPCVRSQVEALISVDAGDEEGAVRALKAALEASDDWDEKAHILFRLALLGTTDPFVGVLGKENPQVAKELILVASLFAEEDGALAEARLESGKQPRIAIALLDYYKRHEEMEAAARLASEAAMRWTAPHFWMDAAHIYQHLGDPKRAIECLKSALLNAGSRWGESSKQIRS</sequence>
<accession>A0ABY7NCF3</accession>
<evidence type="ECO:0000313" key="2">
    <source>
        <dbReference type="Proteomes" id="UP001212421"/>
    </source>
</evidence>
<dbReference type="Pfam" id="PF13181">
    <property type="entry name" value="TPR_8"/>
    <property type="match status" value="1"/>
</dbReference>
<keyword evidence="2" id="KW-1185">Reference proteome</keyword>
<gene>
    <name evidence="1" type="ORF">KIV56_00975</name>
</gene>
<reference evidence="1 2" key="1">
    <citation type="submission" date="2021-05" db="EMBL/GenBank/DDBJ databases">
        <authorList>
            <person name="Kumar R."/>
            <person name="Kumar A."/>
            <person name="Mukhia S."/>
        </authorList>
    </citation>
    <scope>NUCLEOTIDE SEQUENCE [LARGE SCALE GENOMIC DNA]</scope>
    <source>
        <strain evidence="1 2">ERMR7:08</strain>
    </source>
</reference>
<name>A0ABY7NCF3_9MICO</name>
<evidence type="ECO:0008006" key="3">
    <source>
        <dbReference type="Google" id="ProtNLM"/>
    </source>
</evidence>
<dbReference type="EMBL" id="CP075584">
    <property type="protein sequence ID" value="WBM80194.1"/>
    <property type="molecule type" value="Genomic_DNA"/>
</dbReference>
<protein>
    <recommendedName>
        <fullName evidence="3">Tetratricopeptide repeat protein</fullName>
    </recommendedName>
</protein>
<evidence type="ECO:0000313" key="1">
    <source>
        <dbReference type="EMBL" id="WBM80194.1"/>
    </source>
</evidence>